<dbReference type="SUPFAM" id="SSF69796">
    <property type="entry name" value="Thymidylate synthase-complementing protein Thy1"/>
    <property type="match status" value="1"/>
</dbReference>
<sequence length="280" mass="32687">MNEINKATAELQAEMEQRMALNPGGTRRIGNFGFIELEECWGDEATIINTARISTTNQRLKNGHDFNERDRNLLYQLLRDQHGTPFETIYFRFRFIAPIFVLRQWVKHRVSSWNEFSMRYRKPISVAYIPDESARTVDGYAVLDDTVMSEYEALMGQLFQWYETQYSAACTRIDQARESGELAPKEGGRDPYRGRARELLRNVMPVAAYSDVYWTINFRSLMNFFKLRRKKDAQYEIREYADAAYALFAARLPLLAETMQRVIDESEQSPPSEEHAGRAE</sequence>
<dbReference type="PANTHER" id="PTHR34934:SF1">
    <property type="entry name" value="FLAVIN-DEPENDENT THYMIDYLATE SYNTHASE"/>
    <property type="match status" value="1"/>
</dbReference>
<dbReference type="RefSeq" id="WP_024893858.1">
    <property type="nucleotide sequence ID" value="NZ_LWRY01000011.1"/>
</dbReference>
<dbReference type="eggNOG" id="COG1351">
    <property type="taxonomic scope" value="Bacteria"/>
</dbReference>
<evidence type="ECO:0000313" key="5">
    <source>
        <dbReference type="Proteomes" id="UP000095008"/>
    </source>
</evidence>
<dbReference type="InterPro" id="IPR003669">
    <property type="entry name" value="Thymidylate_synthase_ThyX"/>
</dbReference>
<dbReference type="STRING" id="930.GCA_002079865_02665"/>
<evidence type="ECO:0000256" key="1">
    <source>
        <dbReference type="NCBIfam" id="TIGR02170"/>
    </source>
</evidence>
<gene>
    <name evidence="3" type="ORF">A6M23_01830</name>
    <name evidence="2" type="ORF">A6P07_07430</name>
</gene>
<dbReference type="PROSITE" id="PS51331">
    <property type="entry name" value="THYX"/>
    <property type="match status" value="1"/>
</dbReference>
<dbReference type="Proteomes" id="UP000095008">
    <property type="component" value="Unassembled WGS sequence"/>
</dbReference>
<dbReference type="Proteomes" id="UP000094893">
    <property type="component" value="Unassembled WGS sequence"/>
</dbReference>
<dbReference type="OrthoDB" id="9774464at2"/>
<organism evidence="2 4">
    <name type="scientific">Acidithiobacillus thiooxidans</name>
    <name type="common">Thiobacillus thiooxidans</name>
    <dbReference type="NCBI Taxonomy" id="930"/>
    <lineage>
        <taxon>Bacteria</taxon>
        <taxon>Pseudomonadati</taxon>
        <taxon>Pseudomonadota</taxon>
        <taxon>Acidithiobacillia</taxon>
        <taxon>Acidithiobacillales</taxon>
        <taxon>Acidithiobacillaceae</taxon>
        <taxon>Acidithiobacillus</taxon>
    </lineage>
</organism>
<dbReference type="CDD" id="cd20175">
    <property type="entry name" value="ThyX"/>
    <property type="match status" value="1"/>
</dbReference>
<evidence type="ECO:0000313" key="3">
    <source>
        <dbReference type="EMBL" id="OCX75686.1"/>
    </source>
</evidence>
<dbReference type="PANTHER" id="PTHR34934">
    <property type="entry name" value="FLAVIN-DEPENDENT THYMIDYLATE SYNTHASE"/>
    <property type="match status" value="1"/>
</dbReference>
<dbReference type="NCBIfam" id="TIGR02170">
    <property type="entry name" value="thyX"/>
    <property type="match status" value="1"/>
</dbReference>
<dbReference type="EC" id="2.1.1.148" evidence="1"/>
<evidence type="ECO:0000313" key="4">
    <source>
        <dbReference type="Proteomes" id="UP000094893"/>
    </source>
</evidence>
<keyword evidence="5" id="KW-1185">Reference proteome</keyword>
<dbReference type="AlphaFoldDB" id="A0A1C2JG69"/>
<dbReference type="GO" id="GO:0006231">
    <property type="term" value="P:dTMP biosynthetic process"/>
    <property type="evidence" value="ECO:0007669"/>
    <property type="project" value="UniProtKB-UniRule"/>
</dbReference>
<name>A0A1C2JG69_ACITH</name>
<dbReference type="GO" id="GO:0050660">
    <property type="term" value="F:flavin adenine dinucleotide binding"/>
    <property type="evidence" value="ECO:0007669"/>
    <property type="project" value="UniProtKB-UniRule"/>
</dbReference>
<evidence type="ECO:0000313" key="2">
    <source>
        <dbReference type="EMBL" id="OCX73733.1"/>
    </source>
</evidence>
<dbReference type="InterPro" id="IPR036098">
    <property type="entry name" value="Thymidylate_synthase_ThyX_sf"/>
</dbReference>
<comment type="caution">
    <text evidence="2">The sequence shown here is derived from an EMBL/GenBank/DDBJ whole genome shotgun (WGS) entry which is preliminary data.</text>
</comment>
<dbReference type="GO" id="GO:0070402">
    <property type="term" value="F:NADPH binding"/>
    <property type="evidence" value="ECO:0007669"/>
    <property type="project" value="TreeGrafter"/>
</dbReference>
<accession>A0A1C2JG69</accession>
<dbReference type="EMBL" id="LWRY01000011">
    <property type="protein sequence ID" value="OCX75686.1"/>
    <property type="molecule type" value="Genomic_DNA"/>
</dbReference>
<dbReference type="GO" id="GO:0050797">
    <property type="term" value="F:thymidylate synthase (FAD) activity"/>
    <property type="evidence" value="ECO:0007669"/>
    <property type="project" value="UniProtKB-UniRule"/>
</dbReference>
<protein>
    <recommendedName>
        <fullName evidence="1">FAD-dependent thymidylate synthase</fullName>
        <ecNumber evidence="1">2.1.1.148</ecNumber>
    </recommendedName>
</protein>
<reference evidence="2 4" key="1">
    <citation type="journal article" date="2016" name="Int. J. Mol. Sci.">
        <title>Comparative genomics of the extreme acidophile Acidithiobacillus thiooxidans reveals intraspecific divergence and niche adaptation.</title>
        <authorList>
            <person name="Zhang X."/>
            <person name="Feng X."/>
            <person name="Tao J."/>
            <person name="Ma L."/>
            <person name="Xiao Y."/>
            <person name="Liang Y."/>
            <person name="Liu X."/>
            <person name="Yin H."/>
        </authorList>
    </citation>
    <scope>NUCLEOTIDE SEQUENCE [LARGE SCALE GENOMIC DNA]</scope>
    <source>
        <strain evidence="2 4">A02</strain>
        <strain evidence="3">DXS-W</strain>
    </source>
</reference>
<dbReference type="GO" id="GO:0004799">
    <property type="term" value="F:thymidylate synthase activity"/>
    <property type="evidence" value="ECO:0007669"/>
    <property type="project" value="TreeGrafter"/>
</dbReference>
<dbReference type="EMBL" id="LWSA01000095">
    <property type="protein sequence ID" value="OCX73733.1"/>
    <property type="molecule type" value="Genomic_DNA"/>
</dbReference>
<dbReference type="Pfam" id="PF02511">
    <property type="entry name" value="Thy1"/>
    <property type="match status" value="1"/>
</dbReference>
<proteinExistence type="predicted"/>
<dbReference type="Gene3D" id="3.30.1360.170">
    <property type="match status" value="1"/>
</dbReference>